<keyword evidence="5 11" id="KW-0418">Kinase</keyword>
<feature type="region of interest" description="Disordered" evidence="12">
    <location>
        <begin position="347"/>
        <end position="383"/>
    </location>
</feature>
<comment type="catalytic activity">
    <reaction evidence="8">
        <text>L-seryl-[protein] + ATP = O-phospho-L-seryl-[protein] + ADP + H(+)</text>
        <dbReference type="Rhea" id="RHEA:17989"/>
        <dbReference type="Rhea" id="RHEA-COMP:9863"/>
        <dbReference type="Rhea" id="RHEA-COMP:11604"/>
        <dbReference type="ChEBI" id="CHEBI:15378"/>
        <dbReference type="ChEBI" id="CHEBI:29999"/>
        <dbReference type="ChEBI" id="CHEBI:30616"/>
        <dbReference type="ChEBI" id="CHEBI:83421"/>
        <dbReference type="ChEBI" id="CHEBI:456216"/>
        <dbReference type="EC" id="2.7.11.24"/>
    </reaction>
</comment>
<dbReference type="PROSITE" id="PS50011">
    <property type="entry name" value="PROTEIN_KINASE_DOM"/>
    <property type="match status" value="1"/>
</dbReference>
<dbReference type="AlphaFoldDB" id="A0A0D3KHV3"/>
<feature type="domain" description="Protein kinase" evidence="13">
    <location>
        <begin position="13"/>
        <end position="306"/>
    </location>
</feature>
<evidence type="ECO:0000313" key="14">
    <source>
        <dbReference type="EnsemblProtists" id="EOD35338"/>
    </source>
</evidence>
<dbReference type="GO" id="GO:0004707">
    <property type="term" value="F:MAP kinase activity"/>
    <property type="evidence" value="ECO:0007669"/>
    <property type="project" value="UniProtKB-EC"/>
</dbReference>
<dbReference type="InterPro" id="IPR017441">
    <property type="entry name" value="Protein_kinase_ATP_BS"/>
</dbReference>
<dbReference type="PROSITE" id="PS01351">
    <property type="entry name" value="MAPK"/>
    <property type="match status" value="1"/>
</dbReference>
<keyword evidence="4 9" id="KW-0547">Nucleotide-binding</keyword>
<protein>
    <recommendedName>
        <fullName evidence="1 11">Mitogen-activated protein kinase</fullName>
        <ecNumber evidence="1 11">2.7.11.24</ecNumber>
    </recommendedName>
</protein>
<evidence type="ECO:0000256" key="2">
    <source>
        <dbReference type="ARBA" id="ARBA00022527"/>
    </source>
</evidence>
<keyword evidence="6 9" id="KW-0067">ATP-binding</keyword>
<accession>A0A0D3KHV3</accession>
<dbReference type="InterPro" id="IPR003527">
    <property type="entry name" value="MAP_kinase_CS"/>
</dbReference>
<dbReference type="EC" id="2.7.11.24" evidence="1 11"/>
<dbReference type="PROSITE" id="PS00107">
    <property type="entry name" value="PROTEIN_KINASE_ATP"/>
    <property type="match status" value="1"/>
</dbReference>
<evidence type="ECO:0000259" key="13">
    <source>
        <dbReference type="PROSITE" id="PS50011"/>
    </source>
</evidence>
<dbReference type="GO" id="GO:0005524">
    <property type="term" value="F:ATP binding"/>
    <property type="evidence" value="ECO:0007669"/>
    <property type="project" value="UniProtKB-UniRule"/>
</dbReference>
<dbReference type="InterPro" id="IPR050117">
    <property type="entry name" value="MAPK"/>
</dbReference>
<dbReference type="OMA" id="FTANEYR"/>
<dbReference type="Gene3D" id="1.10.510.10">
    <property type="entry name" value="Transferase(Phosphotransferase) domain 1"/>
    <property type="match status" value="1"/>
</dbReference>
<evidence type="ECO:0000313" key="15">
    <source>
        <dbReference type="Proteomes" id="UP000013827"/>
    </source>
</evidence>
<evidence type="ECO:0000256" key="7">
    <source>
        <dbReference type="ARBA" id="ARBA00047592"/>
    </source>
</evidence>
<evidence type="ECO:0000256" key="6">
    <source>
        <dbReference type="ARBA" id="ARBA00022840"/>
    </source>
</evidence>
<dbReference type="CDD" id="cd07852">
    <property type="entry name" value="STKc_MAPK15-like"/>
    <property type="match status" value="1"/>
</dbReference>
<dbReference type="eggNOG" id="KOG0660">
    <property type="taxonomic scope" value="Eukaryota"/>
</dbReference>
<dbReference type="FunFam" id="1.10.510.10:FF:000238">
    <property type="entry name" value="Mitogen-activated protein kinase"/>
    <property type="match status" value="1"/>
</dbReference>
<evidence type="ECO:0000256" key="4">
    <source>
        <dbReference type="ARBA" id="ARBA00022741"/>
    </source>
</evidence>
<dbReference type="PANTHER" id="PTHR24055">
    <property type="entry name" value="MITOGEN-ACTIVATED PROTEIN KINASE"/>
    <property type="match status" value="1"/>
</dbReference>
<evidence type="ECO:0000256" key="8">
    <source>
        <dbReference type="ARBA" id="ARBA00048312"/>
    </source>
</evidence>
<dbReference type="SMART" id="SM00220">
    <property type="entry name" value="S_TKc"/>
    <property type="match status" value="1"/>
</dbReference>
<reference evidence="14" key="2">
    <citation type="submission" date="2024-10" db="UniProtKB">
        <authorList>
            <consortium name="EnsemblProtists"/>
        </authorList>
    </citation>
    <scope>IDENTIFICATION</scope>
</reference>
<dbReference type="STRING" id="2903.R1DIJ9"/>
<comment type="activity regulation">
    <text evidence="11">Activated by threonine and tyrosine phosphorylation.</text>
</comment>
<evidence type="ECO:0000256" key="3">
    <source>
        <dbReference type="ARBA" id="ARBA00022679"/>
    </source>
</evidence>
<dbReference type="InterPro" id="IPR008271">
    <property type="entry name" value="Ser/Thr_kinase_AS"/>
</dbReference>
<evidence type="ECO:0000256" key="9">
    <source>
        <dbReference type="PROSITE-ProRule" id="PRU10141"/>
    </source>
</evidence>
<dbReference type="GeneID" id="17280609"/>
<dbReference type="Proteomes" id="UP000013827">
    <property type="component" value="Unassembled WGS sequence"/>
</dbReference>
<dbReference type="Gene3D" id="3.30.200.20">
    <property type="entry name" value="Phosphorylase Kinase, domain 1"/>
    <property type="match status" value="1"/>
</dbReference>
<dbReference type="FunFam" id="3.30.200.20:FF:000166">
    <property type="entry name" value="Mitogen-activated protein kinase"/>
    <property type="match status" value="1"/>
</dbReference>
<sequence length="383" mass="42857">MSEAVDAHVRRKYDVQAKLGKGAYGIVWRAVDRRSGETTALKKIFDAFQNAQDAQRTFREVMFLQEMSGHEHIVTLLNVLKADNDCDLYLVFEHMETDLHAAIRAGILQDVHHRYIVWQALKALKFMHSAELLHRDMKPSNLLLNGDCLVKVADFGLARSMRDLDAASRGGPATVMTDYVATRWYRAPEILMGSPRYTFGVDMWSIGCILGEMLSGTAVFPGSSTLDQLERIMGLTGKPKASEAEVLSPYALEMLSQLQAPPPAETTWSKHFPSASPDALDLMRRCLSFNPAHRPSAEEALAHEYVAQFHDEAAERRATRLVECIIDDNTQKATCVYRERLYHEITKMKRRKKSAKQGLRGEGQGQGEGDSISAGLGAQHNPR</sequence>
<dbReference type="KEGG" id="ehx:EMIHUDRAFT_98376"/>
<dbReference type="PROSITE" id="PS00108">
    <property type="entry name" value="PROTEIN_KINASE_ST"/>
    <property type="match status" value="1"/>
</dbReference>
<comment type="cofactor">
    <cofactor evidence="11">
        <name>Mg(2+)</name>
        <dbReference type="ChEBI" id="CHEBI:18420"/>
    </cofactor>
</comment>
<dbReference type="InterPro" id="IPR011009">
    <property type="entry name" value="Kinase-like_dom_sf"/>
</dbReference>
<keyword evidence="15" id="KW-1185">Reference proteome</keyword>
<keyword evidence="11" id="KW-0460">Magnesium</keyword>
<dbReference type="RefSeq" id="XP_005787767.1">
    <property type="nucleotide sequence ID" value="XM_005787710.1"/>
</dbReference>
<evidence type="ECO:0000256" key="1">
    <source>
        <dbReference type="ARBA" id="ARBA00012411"/>
    </source>
</evidence>
<feature type="binding site" evidence="9">
    <location>
        <position position="42"/>
    </location>
    <ligand>
        <name>ATP</name>
        <dbReference type="ChEBI" id="CHEBI:30616"/>
    </ligand>
</feature>
<evidence type="ECO:0000256" key="10">
    <source>
        <dbReference type="RuleBase" id="RU000304"/>
    </source>
</evidence>
<evidence type="ECO:0000256" key="12">
    <source>
        <dbReference type="SAM" id="MobiDB-lite"/>
    </source>
</evidence>
<keyword evidence="3 11" id="KW-0808">Transferase</keyword>
<proteinExistence type="inferred from homology"/>
<dbReference type="EnsemblProtists" id="EOD35338">
    <property type="protein sequence ID" value="EOD35338"/>
    <property type="gene ID" value="EMIHUDRAFT_98376"/>
</dbReference>
<reference evidence="15" key="1">
    <citation type="journal article" date="2013" name="Nature">
        <title>Pan genome of the phytoplankton Emiliania underpins its global distribution.</title>
        <authorList>
            <person name="Read B.A."/>
            <person name="Kegel J."/>
            <person name="Klute M.J."/>
            <person name="Kuo A."/>
            <person name="Lefebvre S.C."/>
            <person name="Maumus F."/>
            <person name="Mayer C."/>
            <person name="Miller J."/>
            <person name="Monier A."/>
            <person name="Salamov A."/>
            <person name="Young J."/>
            <person name="Aguilar M."/>
            <person name="Claverie J.M."/>
            <person name="Frickenhaus S."/>
            <person name="Gonzalez K."/>
            <person name="Herman E.K."/>
            <person name="Lin Y.C."/>
            <person name="Napier J."/>
            <person name="Ogata H."/>
            <person name="Sarno A.F."/>
            <person name="Shmutz J."/>
            <person name="Schroeder D."/>
            <person name="de Vargas C."/>
            <person name="Verret F."/>
            <person name="von Dassow P."/>
            <person name="Valentin K."/>
            <person name="Van de Peer Y."/>
            <person name="Wheeler G."/>
            <person name="Dacks J.B."/>
            <person name="Delwiche C.F."/>
            <person name="Dyhrman S.T."/>
            <person name="Glockner G."/>
            <person name="John U."/>
            <person name="Richards T."/>
            <person name="Worden A.Z."/>
            <person name="Zhang X."/>
            <person name="Grigoriev I.V."/>
            <person name="Allen A.E."/>
            <person name="Bidle K."/>
            <person name="Borodovsky M."/>
            <person name="Bowler C."/>
            <person name="Brownlee C."/>
            <person name="Cock J.M."/>
            <person name="Elias M."/>
            <person name="Gladyshev V.N."/>
            <person name="Groth M."/>
            <person name="Guda C."/>
            <person name="Hadaegh A."/>
            <person name="Iglesias-Rodriguez M.D."/>
            <person name="Jenkins J."/>
            <person name="Jones B.M."/>
            <person name="Lawson T."/>
            <person name="Leese F."/>
            <person name="Lindquist E."/>
            <person name="Lobanov A."/>
            <person name="Lomsadze A."/>
            <person name="Malik S.B."/>
            <person name="Marsh M.E."/>
            <person name="Mackinder L."/>
            <person name="Mock T."/>
            <person name="Mueller-Roeber B."/>
            <person name="Pagarete A."/>
            <person name="Parker M."/>
            <person name="Probert I."/>
            <person name="Quesneville H."/>
            <person name="Raines C."/>
            <person name="Rensing S.A."/>
            <person name="Riano-Pachon D.M."/>
            <person name="Richier S."/>
            <person name="Rokitta S."/>
            <person name="Shiraiwa Y."/>
            <person name="Soanes D.M."/>
            <person name="van der Giezen M."/>
            <person name="Wahlund T.M."/>
            <person name="Williams B."/>
            <person name="Wilson W."/>
            <person name="Wolfe G."/>
            <person name="Wurch L.L."/>
        </authorList>
    </citation>
    <scope>NUCLEOTIDE SEQUENCE</scope>
</reference>
<dbReference type="PaxDb" id="2903-EOD35338"/>
<comment type="similarity">
    <text evidence="11">Belongs to the protein kinase superfamily. Ser/Thr protein kinase family. MAP kinase subfamily.</text>
</comment>
<dbReference type="Pfam" id="PF00069">
    <property type="entry name" value="Pkinase"/>
    <property type="match status" value="1"/>
</dbReference>
<keyword evidence="2 10" id="KW-0723">Serine/threonine-protein kinase</keyword>
<dbReference type="HOGENOM" id="CLU_000288_181_1_1"/>
<evidence type="ECO:0000256" key="5">
    <source>
        <dbReference type="ARBA" id="ARBA00022777"/>
    </source>
</evidence>
<evidence type="ECO:0000256" key="11">
    <source>
        <dbReference type="RuleBase" id="RU361165"/>
    </source>
</evidence>
<dbReference type="InterPro" id="IPR000719">
    <property type="entry name" value="Prot_kinase_dom"/>
</dbReference>
<organism evidence="14 15">
    <name type="scientific">Emiliania huxleyi (strain CCMP1516)</name>
    <dbReference type="NCBI Taxonomy" id="280463"/>
    <lineage>
        <taxon>Eukaryota</taxon>
        <taxon>Haptista</taxon>
        <taxon>Haptophyta</taxon>
        <taxon>Prymnesiophyceae</taxon>
        <taxon>Isochrysidales</taxon>
        <taxon>Noelaerhabdaceae</taxon>
        <taxon>Emiliania</taxon>
    </lineage>
</organism>
<name>A0A0D3KHV3_EMIH1</name>
<dbReference type="SUPFAM" id="SSF56112">
    <property type="entry name" value="Protein kinase-like (PK-like)"/>
    <property type="match status" value="1"/>
</dbReference>
<comment type="catalytic activity">
    <reaction evidence="7 11">
        <text>L-threonyl-[protein] + ATP = O-phospho-L-threonyl-[protein] + ADP + H(+)</text>
        <dbReference type="Rhea" id="RHEA:46608"/>
        <dbReference type="Rhea" id="RHEA-COMP:11060"/>
        <dbReference type="Rhea" id="RHEA-COMP:11605"/>
        <dbReference type="ChEBI" id="CHEBI:15378"/>
        <dbReference type="ChEBI" id="CHEBI:30013"/>
        <dbReference type="ChEBI" id="CHEBI:30616"/>
        <dbReference type="ChEBI" id="CHEBI:61977"/>
        <dbReference type="ChEBI" id="CHEBI:456216"/>
        <dbReference type="EC" id="2.7.11.24"/>
    </reaction>
</comment>